<gene>
    <name evidence="2" type="ORF">AVDCRST_MAG52-2823</name>
</gene>
<feature type="compositionally biased region" description="Low complexity" evidence="1">
    <location>
        <begin position="97"/>
        <end position="109"/>
    </location>
</feature>
<feature type="compositionally biased region" description="Basic residues" evidence="1">
    <location>
        <begin position="41"/>
        <end position="63"/>
    </location>
</feature>
<evidence type="ECO:0000256" key="1">
    <source>
        <dbReference type="SAM" id="MobiDB-lite"/>
    </source>
</evidence>
<protein>
    <submittedName>
        <fullName evidence="2">TRAP-type uncharacterized transport system, fused permease component</fullName>
    </submittedName>
</protein>
<feature type="compositionally biased region" description="Low complexity" evidence="1">
    <location>
        <begin position="123"/>
        <end position="132"/>
    </location>
</feature>
<feature type="non-terminal residue" evidence="2">
    <location>
        <position position="727"/>
    </location>
</feature>
<name>A0A6J4IZB9_9ACTN</name>
<feature type="compositionally biased region" description="Basic and acidic residues" evidence="1">
    <location>
        <begin position="460"/>
        <end position="489"/>
    </location>
</feature>
<feature type="compositionally biased region" description="Low complexity" evidence="1">
    <location>
        <begin position="590"/>
        <end position="600"/>
    </location>
</feature>
<feature type="compositionally biased region" description="Basic residues" evidence="1">
    <location>
        <begin position="698"/>
        <end position="708"/>
    </location>
</feature>
<feature type="region of interest" description="Disordered" evidence="1">
    <location>
        <begin position="412"/>
        <end position="727"/>
    </location>
</feature>
<feature type="compositionally biased region" description="Basic residues" evidence="1">
    <location>
        <begin position="509"/>
        <end position="518"/>
    </location>
</feature>
<feature type="compositionally biased region" description="Basic and acidic residues" evidence="1">
    <location>
        <begin position="199"/>
        <end position="210"/>
    </location>
</feature>
<feature type="compositionally biased region" description="Pro residues" evidence="1">
    <location>
        <begin position="434"/>
        <end position="443"/>
    </location>
</feature>
<reference evidence="2" key="1">
    <citation type="submission" date="2020-02" db="EMBL/GenBank/DDBJ databases">
        <authorList>
            <person name="Meier V. D."/>
        </authorList>
    </citation>
    <scope>NUCLEOTIDE SEQUENCE</scope>
    <source>
        <strain evidence="2">AVDCRST_MAG52</strain>
    </source>
</reference>
<feature type="compositionally biased region" description="Gly residues" evidence="1">
    <location>
        <begin position="110"/>
        <end position="122"/>
    </location>
</feature>
<feature type="region of interest" description="Disordered" evidence="1">
    <location>
        <begin position="1"/>
        <end position="73"/>
    </location>
</feature>
<feature type="region of interest" description="Disordered" evidence="1">
    <location>
        <begin position="322"/>
        <end position="341"/>
    </location>
</feature>
<dbReference type="EMBL" id="CADCTN010000198">
    <property type="protein sequence ID" value="CAA9265063.1"/>
    <property type="molecule type" value="Genomic_DNA"/>
</dbReference>
<feature type="compositionally biased region" description="Basic and acidic residues" evidence="1">
    <location>
        <begin position="15"/>
        <end position="32"/>
    </location>
</feature>
<feature type="region of interest" description="Disordered" evidence="1">
    <location>
        <begin position="163"/>
        <end position="184"/>
    </location>
</feature>
<evidence type="ECO:0000313" key="2">
    <source>
        <dbReference type="EMBL" id="CAA9265063.1"/>
    </source>
</evidence>
<feature type="region of interest" description="Disordered" evidence="1">
    <location>
        <begin position="198"/>
        <end position="255"/>
    </location>
</feature>
<sequence length="727" mass="77536">DCARARRGKPRRPGHRLDHRPGGHACRSDRPGTRRGGGAARRARGGAGRGRRGAAGARTRRAAAARGERGGRPALGLRAVERVLPGARAAVPDPLPGRRAAADLPALPAGGAGAARPGGGAGPARRPGLGAGRRVAVRDRLAAARRLRRLHLAQLPAAGHRRGLRAGAVRPGADRDLADGRAGAAGDLPALHRLRLRRRPDPQRLADRPPRLRLPAADLPVRDGHRGPLRGPAGRRGHLHHPVHDLRRGPGVLRRRPVLPRHQLRGLPPVAIRARPDGDPRRLPAGHRVRVRNGHRGQPRQRRLAHPEAGRLPAGVRRWRAGRRRHRGDPVPAHAGGGGVHHRRAAAGLLPDGPGLRAHPDAAVLPGHLPGGRVRRPTVRRPRGAAPASELLAAARPVRLPLQLVVRHRRAPGAGPVGLQGGRLRHRPGLPALVPGPQPPDDPAPGLRGAGQGRRRGAPGRRDDGRGGADRGGADADRARPGPVLDHRGPGRAGVQQCHRPADGDLRAGRRRGARARPGRAGDSVLHHRRGDHRPGADLPGRGHPRGLHVHLLLRGALRGQPADGAGRRGRSRHHRRERLQDDDHDVQVHAAGLPRAAGLRAHHERPGSGGPGRRGHRPVRDGGVRTRCRLAGRRHGQVAHRPGAAPRARARRHRRRPAPLPGDDDRADRPGRAGPRRAGAPAQPASALRRNALATAGRRRGRIRHAAPQRSEPHHPVRPLPGDHPM</sequence>
<feature type="compositionally biased region" description="Basic residues" evidence="1">
    <location>
        <begin position="1"/>
        <end position="14"/>
    </location>
</feature>
<dbReference type="AlphaFoldDB" id="A0A6J4IZB9"/>
<feature type="compositionally biased region" description="Basic residues" evidence="1">
    <location>
        <begin position="649"/>
        <end position="658"/>
    </location>
</feature>
<proteinExistence type="predicted"/>
<feature type="region of interest" description="Disordered" evidence="1">
    <location>
        <begin position="89"/>
        <end position="132"/>
    </location>
</feature>
<feature type="compositionally biased region" description="Basic and acidic residues" evidence="1">
    <location>
        <begin position="579"/>
        <end position="588"/>
    </location>
</feature>
<feature type="region of interest" description="Disordered" evidence="1">
    <location>
        <begin position="362"/>
        <end position="388"/>
    </location>
</feature>
<feature type="compositionally biased region" description="Basic residues" evidence="1">
    <location>
        <begin position="568"/>
        <end position="578"/>
    </location>
</feature>
<feature type="compositionally biased region" description="Low complexity" evidence="1">
    <location>
        <begin position="673"/>
        <end position="697"/>
    </location>
</feature>
<feature type="compositionally biased region" description="Basic residues" evidence="1">
    <location>
        <begin position="627"/>
        <end position="639"/>
    </location>
</feature>
<feature type="compositionally biased region" description="Basic residues" evidence="1">
    <location>
        <begin position="373"/>
        <end position="383"/>
    </location>
</feature>
<organism evidence="2">
    <name type="scientific">uncultured Blastococcus sp</name>
    <dbReference type="NCBI Taxonomy" id="217144"/>
    <lineage>
        <taxon>Bacteria</taxon>
        <taxon>Bacillati</taxon>
        <taxon>Actinomycetota</taxon>
        <taxon>Actinomycetes</taxon>
        <taxon>Geodermatophilales</taxon>
        <taxon>Geodermatophilaceae</taxon>
        <taxon>Blastococcus</taxon>
        <taxon>environmental samples</taxon>
    </lineage>
</organism>
<feature type="non-terminal residue" evidence="2">
    <location>
        <position position="1"/>
    </location>
</feature>
<accession>A0A6J4IZB9</accession>